<dbReference type="RefSeq" id="WP_379156618.1">
    <property type="nucleotide sequence ID" value="NZ_JBHSRJ010000005.1"/>
</dbReference>
<dbReference type="Proteomes" id="UP001596135">
    <property type="component" value="Unassembled WGS sequence"/>
</dbReference>
<evidence type="ECO:0000313" key="4">
    <source>
        <dbReference type="Proteomes" id="UP001596135"/>
    </source>
</evidence>
<proteinExistence type="predicted"/>
<comment type="caution">
    <text evidence="3">The sequence shown here is derived from an EMBL/GenBank/DDBJ whole genome shotgun (WGS) entry which is preliminary data.</text>
</comment>
<keyword evidence="2" id="KW-1133">Transmembrane helix</keyword>
<feature type="region of interest" description="Disordered" evidence="1">
    <location>
        <begin position="63"/>
        <end position="91"/>
    </location>
</feature>
<sequence>MQVLTVLPQVLSFVDDVPEANDVKAGWVAFAIFIGLILAVAFLGWSLVKQLRKVDAAEEAGLYDPSDRKPVPMPEQTPATARTEQDPADTV</sequence>
<organism evidence="3 4">
    <name type="scientific">Nocardioides hankookensis</name>
    <dbReference type="NCBI Taxonomy" id="443157"/>
    <lineage>
        <taxon>Bacteria</taxon>
        <taxon>Bacillati</taxon>
        <taxon>Actinomycetota</taxon>
        <taxon>Actinomycetes</taxon>
        <taxon>Propionibacteriales</taxon>
        <taxon>Nocardioidaceae</taxon>
        <taxon>Nocardioides</taxon>
    </lineage>
</organism>
<reference evidence="4" key="1">
    <citation type="journal article" date="2019" name="Int. J. Syst. Evol. Microbiol.">
        <title>The Global Catalogue of Microorganisms (GCM) 10K type strain sequencing project: providing services to taxonomists for standard genome sequencing and annotation.</title>
        <authorList>
            <consortium name="The Broad Institute Genomics Platform"/>
            <consortium name="The Broad Institute Genome Sequencing Center for Infectious Disease"/>
            <person name="Wu L."/>
            <person name="Ma J."/>
        </authorList>
    </citation>
    <scope>NUCLEOTIDE SEQUENCE [LARGE SCALE GENOMIC DNA]</scope>
    <source>
        <strain evidence="4">CCUG 54522</strain>
    </source>
</reference>
<accession>A0ABW1LNR2</accession>
<protein>
    <submittedName>
        <fullName evidence="3">Uncharacterized protein</fullName>
    </submittedName>
</protein>
<keyword evidence="2" id="KW-0472">Membrane</keyword>
<evidence type="ECO:0000313" key="3">
    <source>
        <dbReference type="EMBL" id="MFC6044733.1"/>
    </source>
</evidence>
<dbReference type="EMBL" id="JBHSRJ010000005">
    <property type="protein sequence ID" value="MFC6044733.1"/>
    <property type="molecule type" value="Genomic_DNA"/>
</dbReference>
<gene>
    <name evidence="3" type="ORF">ACFPYL_16705</name>
</gene>
<feature type="transmembrane region" description="Helical" evidence="2">
    <location>
        <begin position="27"/>
        <end position="48"/>
    </location>
</feature>
<evidence type="ECO:0000256" key="1">
    <source>
        <dbReference type="SAM" id="MobiDB-lite"/>
    </source>
</evidence>
<name>A0ABW1LNR2_9ACTN</name>
<evidence type="ECO:0000256" key="2">
    <source>
        <dbReference type="SAM" id="Phobius"/>
    </source>
</evidence>
<keyword evidence="2" id="KW-0812">Transmembrane</keyword>
<keyword evidence="4" id="KW-1185">Reference proteome</keyword>